<dbReference type="Gene3D" id="1.10.150.240">
    <property type="entry name" value="Putative phosphatase, domain 2"/>
    <property type="match status" value="1"/>
</dbReference>
<dbReference type="RefSeq" id="WP_056938861.1">
    <property type="nucleotide sequence ID" value="NZ_AZDM01000012.1"/>
</dbReference>
<dbReference type="Proteomes" id="UP000295181">
    <property type="component" value="Unassembled WGS sequence"/>
</dbReference>
<dbReference type="SFLD" id="SFLDS00003">
    <property type="entry name" value="Haloacid_Dehalogenase"/>
    <property type="match status" value="1"/>
</dbReference>
<dbReference type="SFLD" id="SFLDG01129">
    <property type="entry name" value="C1.5:_HAD__Beta-PGM__Phosphata"/>
    <property type="match status" value="1"/>
</dbReference>
<sequence>MKCTSGRESWSCTSKGRSKIVMEKIIAFDMDGTVAETFPVIFDSFRRTVHDYTGKWISNQVILATFGANEVGMLKELIPDYSDEVLESFHENYRRAHLQLRHPFEGIEKLIKELHDRDVITPMITGKGEQSLQVSLDSLGLADAFSPVLSGSPDGSIKAEQFSDMIKQFNATKDDMAYIGDAPTDVVACKQAGIKCYSAAWSINAKHKELEKINPGEVYTSVDQLRDKLIND</sequence>
<accession>A0A4V3A445</accession>
<dbReference type="Gene3D" id="3.40.50.1000">
    <property type="entry name" value="HAD superfamily/HAD-like"/>
    <property type="match status" value="1"/>
</dbReference>
<dbReference type="EMBL" id="PUFP01000031">
    <property type="protein sequence ID" value="TDG78993.1"/>
    <property type="molecule type" value="Genomic_DNA"/>
</dbReference>
<dbReference type="GO" id="GO:0006281">
    <property type="term" value="P:DNA repair"/>
    <property type="evidence" value="ECO:0007669"/>
    <property type="project" value="TreeGrafter"/>
</dbReference>
<evidence type="ECO:0008006" key="3">
    <source>
        <dbReference type="Google" id="ProtNLM"/>
    </source>
</evidence>
<dbReference type="SUPFAM" id="SSF56784">
    <property type="entry name" value="HAD-like"/>
    <property type="match status" value="1"/>
</dbReference>
<dbReference type="InterPro" id="IPR023214">
    <property type="entry name" value="HAD_sf"/>
</dbReference>
<dbReference type="GeneID" id="72461413"/>
<gene>
    <name evidence="1" type="ORF">C5L32_001193</name>
</gene>
<dbReference type="AlphaFoldDB" id="A0A4V3A445"/>
<name>A0A4V3A445_LENBU</name>
<dbReference type="PANTHER" id="PTHR43434">
    <property type="entry name" value="PHOSPHOGLYCOLATE PHOSPHATASE"/>
    <property type="match status" value="1"/>
</dbReference>
<reference evidence="1 2" key="1">
    <citation type="journal article" date="2019" name="Appl. Microbiol. Biotechnol.">
        <title>Uncovering carbohydrate metabolism through a genotype-phenotype association study of 56 lactic acid bacteria genomes.</title>
        <authorList>
            <person name="Buron-Moles G."/>
            <person name="Chailyan A."/>
            <person name="Dolejs I."/>
            <person name="Forster J."/>
            <person name="Miks M.H."/>
        </authorList>
    </citation>
    <scope>NUCLEOTIDE SEQUENCE [LARGE SCALE GENOMIC DNA]</scope>
    <source>
        <strain evidence="1 2">ATCC 4005</strain>
    </source>
</reference>
<dbReference type="InterPro" id="IPR050155">
    <property type="entry name" value="HAD-like_hydrolase_sf"/>
</dbReference>
<dbReference type="InterPro" id="IPR023198">
    <property type="entry name" value="PGP-like_dom2"/>
</dbReference>
<dbReference type="InterPro" id="IPR041492">
    <property type="entry name" value="HAD_2"/>
</dbReference>
<protein>
    <recommendedName>
        <fullName evidence="3">Phosphoglycolate phosphatase</fullName>
    </recommendedName>
</protein>
<comment type="caution">
    <text evidence="1">The sequence shown here is derived from an EMBL/GenBank/DDBJ whole genome shotgun (WGS) entry which is preliminary data.</text>
</comment>
<dbReference type="Pfam" id="PF13419">
    <property type="entry name" value="HAD_2"/>
    <property type="match status" value="1"/>
</dbReference>
<dbReference type="InterPro" id="IPR036412">
    <property type="entry name" value="HAD-like_sf"/>
</dbReference>
<evidence type="ECO:0000313" key="1">
    <source>
        <dbReference type="EMBL" id="TDG78993.1"/>
    </source>
</evidence>
<dbReference type="PANTHER" id="PTHR43434:SF1">
    <property type="entry name" value="PHOSPHOGLYCOLATE PHOSPHATASE"/>
    <property type="match status" value="1"/>
</dbReference>
<organism evidence="1 2">
    <name type="scientific">Lentilactobacillus buchneri DSM 20057</name>
    <dbReference type="NCBI Taxonomy" id="1423728"/>
    <lineage>
        <taxon>Bacteria</taxon>
        <taxon>Bacillati</taxon>
        <taxon>Bacillota</taxon>
        <taxon>Bacilli</taxon>
        <taxon>Lactobacillales</taxon>
        <taxon>Lactobacillaceae</taxon>
        <taxon>Lentilactobacillus</taxon>
    </lineage>
</organism>
<dbReference type="GO" id="GO:0008967">
    <property type="term" value="F:phosphoglycolate phosphatase activity"/>
    <property type="evidence" value="ECO:0007669"/>
    <property type="project" value="TreeGrafter"/>
</dbReference>
<evidence type="ECO:0000313" key="2">
    <source>
        <dbReference type="Proteomes" id="UP000295181"/>
    </source>
</evidence>
<proteinExistence type="predicted"/>